<dbReference type="OrthoDB" id="427514at2"/>
<protein>
    <submittedName>
        <fullName evidence="1">Uncharacterized protein</fullName>
    </submittedName>
</protein>
<gene>
    <name evidence="1" type="ordered locus">cce_1461</name>
</gene>
<dbReference type="SUPFAM" id="SSF75169">
    <property type="entry name" value="DsrEFH-like"/>
    <property type="match status" value="1"/>
</dbReference>
<dbReference type="AlphaFoldDB" id="B1WX67"/>
<name>B1WX67_CROS5</name>
<evidence type="ECO:0000313" key="2">
    <source>
        <dbReference type="Proteomes" id="UP000001203"/>
    </source>
</evidence>
<dbReference type="eggNOG" id="ENOG5032VEW">
    <property type="taxonomic scope" value="Bacteria"/>
</dbReference>
<evidence type="ECO:0000313" key="1">
    <source>
        <dbReference type="EMBL" id="ACB50811.1"/>
    </source>
</evidence>
<dbReference type="HOGENOM" id="CLU_158696_0_0_3"/>
<reference evidence="1 2" key="1">
    <citation type="journal article" date="2008" name="Proc. Natl. Acad. Sci. U.S.A.">
        <title>The genome of Cyanothece 51142, a unicellular diazotrophic cyanobacterium important in the marine nitrogen cycle.</title>
        <authorList>
            <person name="Welsh E.A."/>
            <person name="Liberton M."/>
            <person name="Stoeckel J."/>
            <person name="Loh T."/>
            <person name="Elvitigala T."/>
            <person name="Wang C."/>
            <person name="Wollam A."/>
            <person name="Fulton R.S."/>
            <person name="Clifton S.W."/>
            <person name="Jacobs J.M."/>
            <person name="Aurora R."/>
            <person name="Ghosh B.K."/>
            <person name="Sherman L.A."/>
            <person name="Smith R.D."/>
            <person name="Wilson R.K."/>
            <person name="Pakrasi H.B."/>
        </authorList>
    </citation>
    <scope>NUCLEOTIDE SEQUENCE [LARGE SCALE GENOMIC DNA]</scope>
    <source>
        <strain evidence="2">ATCC 51142 / BH68</strain>
    </source>
</reference>
<dbReference type="STRING" id="43989.cce_1461"/>
<dbReference type="Gene3D" id="3.40.1260.10">
    <property type="entry name" value="DsrEFH-like"/>
    <property type="match status" value="1"/>
</dbReference>
<sequence>MKVLQVIQSAYRCTIEEQDDPVVWFIQVLETIGGDVDIVLRANAVNYAVKGQVVEGLSFGEWKQSFPAKLDDDLQQCLDKGIKVYAISEDISKRGIPEDKLLAGIEKISFKELPKLFDNYDQVWHW</sequence>
<dbReference type="InterPro" id="IPR027396">
    <property type="entry name" value="DsrEFH-like"/>
</dbReference>
<accession>B1WX67</accession>
<dbReference type="KEGG" id="cyt:cce_1461"/>
<organism evidence="1 2">
    <name type="scientific">Crocosphaera subtropica (strain ATCC 51142 / BH68)</name>
    <name type="common">Cyanothece sp. (strain ATCC 51142)</name>
    <dbReference type="NCBI Taxonomy" id="43989"/>
    <lineage>
        <taxon>Bacteria</taxon>
        <taxon>Bacillati</taxon>
        <taxon>Cyanobacteriota</taxon>
        <taxon>Cyanophyceae</taxon>
        <taxon>Oscillatoriophycideae</taxon>
        <taxon>Chroococcales</taxon>
        <taxon>Aphanothecaceae</taxon>
        <taxon>Crocosphaera</taxon>
        <taxon>Crocosphaera subtropica</taxon>
    </lineage>
</organism>
<proteinExistence type="predicted"/>
<dbReference type="RefSeq" id="WP_009544268.1">
    <property type="nucleotide sequence ID" value="NC_010546.1"/>
</dbReference>
<keyword evidence="2" id="KW-1185">Reference proteome</keyword>
<dbReference type="EMBL" id="CP000806">
    <property type="protein sequence ID" value="ACB50811.1"/>
    <property type="molecule type" value="Genomic_DNA"/>
</dbReference>
<dbReference type="Proteomes" id="UP000001203">
    <property type="component" value="Chromosome circular"/>
</dbReference>